<proteinExistence type="predicted"/>
<dbReference type="EMBL" id="MT141680">
    <property type="protein sequence ID" value="QJA69140.1"/>
    <property type="molecule type" value="Genomic_DNA"/>
</dbReference>
<dbReference type="AlphaFoldDB" id="A0A6M3JH78"/>
<evidence type="ECO:0000313" key="1">
    <source>
        <dbReference type="EMBL" id="QJA69140.1"/>
    </source>
</evidence>
<reference evidence="1" key="1">
    <citation type="submission" date="2020-03" db="EMBL/GenBank/DDBJ databases">
        <title>The deep terrestrial virosphere.</title>
        <authorList>
            <person name="Holmfeldt K."/>
            <person name="Nilsson E."/>
            <person name="Simone D."/>
            <person name="Lopez-Fernandez M."/>
            <person name="Wu X."/>
            <person name="de Brujin I."/>
            <person name="Lundin D."/>
            <person name="Andersson A."/>
            <person name="Bertilsson S."/>
            <person name="Dopson M."/>
        </authorList>
    </citation>
    <scope>NUCLEOTIDE SEQUENCE</scope>
    <source>
        <strain evidence="1">MM415A05041</strain>
    </source>
</reference>
<name>A0A6M3JH78_9ZZZZ</name>
<sequence length="70" mass="8466">MNEWLVEDIGYVYTEMKRKYLSVFNDILEEYLGEIDPDKNLSEKISELDFHIAHNLYKDIFEKTKVTVYK</sequence>
<gene>
    <name evidence="1" type="ORF">MM415A05041_0009</name>
</gene>
<accession>A0A6M3JH78</accession>
<protein>
    <submittedName>
        <fullName evidence="1">Uncharacterized protein</fullName>
    </submittedName>
</protein>
<organism evidence="1">
    <name type="scientific">viral metagenome</name>
    <dbReference type="NCBI Taxonomy" id="1070528"/>
    <lineage>
        <taxon>unclassified sequences</taxon>
        <taxon>metagenomes</taxon>
        <taxon>organismal metagenomes</taxon>
    </lineage>
</organism>